<dbReference type="SUPFAM" id="SSF53328">
    <property type="entry name" value="Formyltransferase"/>
    <property type="match status" value="1"/>
</dbReference>
<dbReference type="InterPro" id="IPR037022">
    <property type="entry name" value="Formyl_trans_C_sf"/>
</dbReference>
<dbReference type="InterPro" id="IPR005793">
    <property type="entry name" value="Formyl_trans_C"/>
</dbReference>
<dbReference type="EMBL" id="CP028905">
    <property type="protein sequence ID" value="AWB08085.1"/>
    <property type="molecule type" value="Genomic_DNA"/>
</dbReference>
<name>A0A2R4VUH4_9PROT</name>
<dbReference type="InterPro" id="IPR002376">
    <property type="entry name" value="Formyl_transf_N"/>
</dbReference>
<comment type="function">
    <text evidence="1">Attaches a formyl group to the free amino group of methionyl-tRNA(fMet). The formyl group appears to play a dual role in the initiator identity of N-formylmethionyl-tRNA by promoting its recognition by IF2 and preventing the misappropriation of this tRNA by the elongation apparatus.</text>
</comment>
<dbReference type="PANTHER" id="PTHR11138:SF5">
    <property type="entry name" value="METHIONYL-TRNA FORMYLTRANSFERASE, MITOCHONDRIAL"/>
    <property type="match status" value="1"/>
</dbReference>
<dbReference type="GO" id="GO:0005829">
    <property type="term" value="C:cytosol"/>
    <property type="evidence" value="ECO:0007669"/>
    <property type="project" value="TreeGrafter"/>
</dbReference>
<dbReference type="Gene3D" id="3.40.50.170">
    <property type="entry name" value="Formyl transferase, N-terminal domain"/>
    <property type="match status" value="1"/>
</dbReference>
<dbReference type="Proteomes" id="UP000077405">
    <property type="component" value="Plasmid pYZ4"/>
</dbReference>
<evidence type="ECO:0000259" key="6">
    <source>
        <dbReference type="Pfam" id="PF02911"/>
    </source>
</evidence>
<reference evidence="7 8" key="1">
    <citation type="submission" date="2018-04" db="EMBL/GenBank/DDBJ databases">
        <title>Complete genome sequence of the nitrogen-fixing bacterium Azospirillum humicireducens type strain SgZ-5.</title>
        <authorList>
            <person name="Yu Z."/>
        </authorList>
    </citation>
    <scope>NUCLEOTIDE SEQUENCE [LARGE SCALE GENOMIC DNA]</scope>
    <source>
        <strain evidence="7 8">SgZ-5</strain>
        <plasmid evidence="7 8">pYZ4</plasmid>
    </source>
</reference>
<dbReference type="Pfam" id="PF02911">
    <property type="entry name" value="Formyl_trans_C"/>
    <property type="match status" value="1"/>
</dbReference>
<dbReference type="PROSITE" id="PS00373">
    <property type="entry name" value="GART"/>
    <property type="match status" value="1"/>
</dbReference>
<comment type="catalytic activity">
    <reaction evidence="4">
        <text>L-methionyl-tRNA(fMet) + (6R)-10-formyltetrahydrofolate = N-formyl-L-methionyl-tRNA(fMet) + (6S)-5,6,7,8-tetrahydrofolate + H(+)</text>
        <dbReference type="Rhea" id="RHEA:24380"/>
        <dbReference type="Rhea" id="RHEA-COMP:9952"/>
        <dbReference type="Rhea" id="RHEA-COMP:9953"/>
        <dbReference type="ChEBI" id="CHEBI:15378"/>
        <dbReference type="ChEBI" id="CHEBI:57453"/>
        <dbReference type="ChEBI" id="CHEBI:78530"/>
        <dbReference type="ChEBI" id="CHEBI:78844"/>
        <dbReference type="ChEBI" id="CHEBI:195366"/>
        <dbReference type="EC" id="2.1.2.9"/>
    </reaction>
</comment>
<dbReference type="GO" id="GO:0004479">
    <property type="term" value="F:methionyl-tRNA formyltransferase activity"/>
    <property type="evidence" value="ECO:0007669"/>
    <property type="project" value="UniProtKB-EC"/>
</dbReference>
<gene>
    <name evidence="7" type="ORF">A6A40_23895</name>
</gene>
<accession>A0A2R4VUH4</accession>
<organism evidence="7 8">
    <name type="scientific">Azospirillum humicireducens</name>
    <dbReference type="NCBI Taxonomy" id="1226968"/>
    <lineage>
        <taxon>Bacteria</taxon>
        <taxon>Pseudomonadati</taxon>
        <taxon>Pseudomonadota</taxon>
        <taxon>Alphaproteobacteria</taxon>
        <taxon>Rhodospirillales</taxon>
        <taxon>Azospirillaceae</taxon>
        <taxon>Azospirillum</taxon>
    </lineage>
</organism>
<evidence type="ECO:0000256" key="2">
    <source>
        <dbReference type="ARBA" id="ARBA00012261"/>
    </source>
</evidence>
<dbReference type="KEGG" id="ahu:A6A40_23895"/>
<feature type="domain" description="Formyl transferase N-terminal" evidence="5">
    <location>
        <begin position="76"/>
        <end position="170"/>
    </location>
</feature>
<evidence type="ECO:0000259" key="5">
    <source>
        <dbReference type="Pfam" id="PF00551"/>
    </source>
</evidence>
<evidence type="ECO:0000313" key="8">
    <source>
        <dbReference type="Proteomes" id="UP000077405"/>
    </source>
</evidence>
<evidence type="ECO:0000256" key="4">
    <source>
        <dbReference type="ARBA" id="ARBA00048558"/>
    </source>
</evidence>
<evidence type="ECO:0000256" key="1">
    <source>
        <dbReference type="ARBA" id="ARBA00002606"/>
    </source>
</evidence>
<dbReference type="SUPFAM" id="SSF50486">
    <property type="entry name" value="FMT C-terminal domain-like"/>
    <property type="match status" value="1"/>
</dbReference>
<evidence type="ECO:0000256" key="3">
    <source>
        <dbReference type="ARBA" id="ARBA00016014"/>
    </source>
</evidence>
<dbReference type="InterPro" id="IPR036477">
    <property type="entry name" value="Formyl_transf_N_sf"/>
</dbReference>
<dbReference type="PANTHER" id="PTHR11138">
    <property type="entry name" value="METHIONYL-TRNA FORMYLTRANSFERASE"/>
    <property type="match status" value="1"/>
</dbReference>
<evidence type="ECO:0000313" key="7">
    <source>
        <dbReference type="EMBL" id="AWB08085.1"/>
    </source>
</evidence>
<dbReference type="Pfam" id="PF00551">
    <property type="entry name" value="Formyl_trans_N"/>
    <property type="match status" value="1"/>
</dbReference>
<dbReference type="InterPro" id="IPR001555">
    <property type="entry name" value="GART_AS"/>
</dbReference>
<dbReference type="Gene3D" id="3.10.25.10">
    <property type="entry name" value="Formyl transferase, C-terminal domain"/>
    <property type="match status" value="1"/>
</dbReference>
<dbReference type="InterPro" id="IPR011034">
    <property type="entry name" value="Formyl_transferase-like_C_sf"/>
</dbReference>
<proteinExistence type="predicted"/>
<keyword evidence="8" id="KW-1185">Reference proteome</keyword>
<dbReference type="AlphaFoldDB" id="A0A2R4VUH4"/>
<dbReference type="CDD" id="cd08369">
    <property type="entry name" value="FMT_core"/>
    <property type="match status" value="1"/>
</dbReference>
<sequence length="326" mass="35587">MRDHMGTGERASMIRPLRFAVLGRGKPLLTAAQRLQAAGHRLGFVATTRPAGYEGAAIGDFAMLAATAEARFAEGPSWIRDADILDWIAGNGFDLAISMNWLTVLPAQVRALFGAGVFNAHPGDLPRYRGNACPTWAILADESHVGLCIHLMSDDLDAGPVAFRERFPMAGHDFFDVWRWVEDRVPALFHNLASAVEAGTLALQQQPDNAELSLRCFPRKAEDARIDWAAPAEDILRLIRSSTRPLEGAFSYLEDGVTRVTIWRAEVCSLPFPYLAIPGQVLGTDGGLPLIACKPGALRLLDLEISGHSVPDSMSRLLLSLRNRLI</sequence>
<dbReference type="EC" id="2.1.2.9" evidence="2"/>
<protein>
    <recommendedName>
        <fullName evidence="3">Methionyl-tRNA formyltransferase</fullName>
        <ecNumber evidence="2">2.1.2.9</ecNumber>
    </recommendedName>
</protein>
<feature type="domain" description="Formyl transferase C-terminal" evidence="6">
    <location>
        <begin position="220"/>
        <end position="307"/>
    </location>
</feature>
<keyword evidence="7" id="KW-0614">Plasmid</keyword>
<geneLocation type="plasmid" evidence="7 8">
    <name>pYZ4</name>
</geneLocation>